<evidence type="ECO:0000256" key="5">
    <source>
        <dbReference type="ARBA" id="ARBA00058938"/>
    </source>
</evidence>
<evidence type="ECO:0000313" key="10">
    <source>
        <dbReference type="Proteomes" id="UP000198959"/>
    </source>
</evidence>
<dbReference type="SUPFAM" id="SSF55781">
    <property type="entry name" value="GAF domain-like"/>
    <property type="match status" value="1"/>
</dbReference>
<dbReference type="PROSITE" id="PS51078">
    <property type="entry name" value="ICLR_ED"/>
    <property type="match status" value="1"/>
</dbReference>
<dbReference type="Proteomes" id="UP000198959">
    <property type="component" value="Unassembled WGS sequence"/>
</dbReference>
<dbReference type="PANTHER" id="PTHR30136">
    <property type="entry name" value="HELIX-TURN-HELIX TRANSCRIPTIONAL REGULATOR, ICLR FAMILY"/>
    <property type="match status" value="1"/>
</dbReference>
<dbReference type="Pfam" id="PF01614">
    <property type="entry name" value="IclR_C"/>
    <property type="match status" value="1"/>
</dbReference>
<gene>
    <name evidence="9" type="ORF">GA0074692_2679</name>
</gene>
<dbReference type="InterPro" id="IPR005471">
    <property type="entry name" value="Tscrpt_reg_IclR_N"/>
</dbReference>
<organism evidence="9 10">
    <name type="scientific">Micromonospora pallida</name>
    <dbReference type="NCBI Taxonomy" id="145854"/>
    <lineage>
        <taxon>Bacteria</taxon>
        <taxon>Bacillati</taxon>
        <taxon>Actinomycetota</taxon>
        <taxon>Actinomycetes</taxon>
        <taxon>Micromonosporales</taxon>
        <taxon>Micromonosporaceae</taxon>
        <taxon>Micromonospora</taxon>
    </lineage>
</organism>
<keyword evidence="3" id="KW-0238">DNA-binding</keyword>
<protein>
    <recommendedName>
        <fullName evidence="6">Glycerol operon regulatory protein</fullName>
    </recommendedName>
</protein>
<evidence type="ECO:0000259" key="8">
    <source>
        <dbReference type="PROSITE" id="PS51078"/>
    </source>
</evidence>
<sequence length="261" mass="27972">MDKYPEGVVDVTHSGGVQSVARAFGLLEALGERGGQASLTELADSLGLALPTIHRLLRTLVSLGYVRQLPSRRYALGPGLIPLGDQATRLLAAWARPALEELEHAAQETANLAILDGDKVVYVAQVPSRHQMRMFTEVGRRVHPHSTGVGKALLAQIPDADVLAMVRRVGMPHFTNSTHTTESDLLADLATIRERGYSIDEGEQEVGVRCFAVAVPRALTPMAVSVSGPNTRVTHAAAEWMVPALLHAAEQLASSLVTQSD</sequence>
<dbReference type="InterPro" id="IPR036390">
    <property type="entry name" value="WH_DNA-bd_sf"/>
</dbReference>
<accession>A0A1C6SI38</accession>
<dbReference type="InterPro" id="IPR029016">
    <property type="entry name" value="GAF-like_dom_sf"/>
</dbReference>
<evidence type="ECO:0000256" key="1">
    <source>
        <dbReference type="ARBA" id="ARBA00022798"/>
    </source>
</evidence>
<keyword evidence="10" id="KW-1185">Reference proteome</keyword>
<dbReference type="EMBL" id="FMHW01000002">
    <property type="protein sequence ID" value="SCL29184.1"/>
    <property type="molecule type" value="Genomic_DNA"/>
</dbReference>
<evidence type="ECO:0000256" key="4">
    <source>
        <dbReference type="ARBA" id="ARBA00023163"/>
    </source>
</evidence>
<dbReference type="GO" id="GO:0003677">
    <property type="term" value="F:DNA binding"/>
    <property type="evidence" value="ECO:0007669"/>
    <property type="project" value="UniProtKB-KW"/>
</dbReference>
<proteinExistence type="predicted"/>
<dbReference type="InterPro" id="IPR050707">
    <property type="entry name" value="HTH_MetabolicPath_Reg"/>
</dbReference>
<dbReference type="GO" id="GO:0003700">
    <property type="term" value="F:DNA-binding transcription factor activity"/>
    <property type="evidence" value="ECO:0007669"/>
    <property type="project" value="TreeGrafter"/>
</dbReference>
<evidence type="ECO:0000256" key="6">
    <source>
        <dbReference type="ARBA" id="ARBA00070406"/>
    </source>
</evidence>
<evidence type="ECO:0000256" key="3">
    <source>
        <dbReference type="ARBA" id="ARBA00023125"/>
    </source>
</evidence>
<dbReference type="InterPro" id="IPR014757">
    <property type="entry name" value="Tscrpt_reg_IclR_C"/>
</dbReference>
<keyword evidence="2" id="KW-0805">Transcription regulation</keyword>
<dbReference type="Gene3D" id="3.30.450.40">
    <property type="match status" value="1"/>
</dbReference>
<comment type="function">
    <text evidence="5">May be an activator protein for the gylABX operon.</text>
</comment>
<dbReference type="GO" id="GO:0006071">
    <property type="term" value="P:glycerol metabolic process"/>
    <property type="evidence" value="ECO:0007669"/>
    <property type="project" value="UniProtKB-KW"/>
</dbReference>
<keyword evidence="4" id="KW-0804">Transcription</keyword>
<dbReference type="Gene3D" id="1.10.10.10">
    <property type="entry name" value="Winged helix-like DNA-binding domain superfamily/Winged helix DNA-binding domain"/>
    <property type="match status" value="1"/>
</dbReference>
<dbReference type="SUPFAM" id="SSF46785">
    <property type="entry name" value="Winged helix' DNA-binding domain"/>
    <property type="match status" value="1"/>
</dbReference>
<dbReference type="RefSeq" id="WP_091644141.1">
    <property type="nucleotide sequence ID" value="NZ_FMHW01000002.1"/>
</dbReference>
<evidence type="ECO:0000259" key="7">
    <source>
        <dbReference type="PROSITE" id="PS51077"/>
    </source>
</evidence>
<reference evidence="10" key="1">
    <citation type="submission" date="2016-06" db="EMBL/GenBank/DDBJ databases">
        <authorList>
            <person name="Varghese N."/>
            <person name="Submissions Spin"/>
        </authorList>
    </citation>
    <scope>NUCLEOTIDE SEQUENCE [LARGE SCALE GENOMIC DNA]</scope>
    <source>
        <strain evidence="10">DSM 43817</strain>
    </source>
</reference>
<dbReference type="PROSITE" id="PS51077">
    <property type="entry name" value="HTH_ICLR"/>
    <property type="match status" value="1"/>
</dbReference>
<dbReference type="FunFam" id="1.10.10.10:FF:000056">
    <property type="entry name" value="IclR family transcriptional regulator"/>
    <property type="match status" value="1"/>
</dbReference>
<feature type="domain" description="HTH iclR-type" evidence="7">
    <location>
        <begin position="17"/>
        <end position="78"/>
    </location>
</feature>
<evidence type="ECO:0000313" key="9">
    <source>
        <dbReference type="EMBL" id="SCL29184.1"/>
    </source>
</evidence>
<keyword evidence="1" id="KW-0319">Glycerol metabolism</keyword>
<dbReference type="AlphaFoldDB" id="A0A1C6SI38"/>
<dbReference type="GO" id="GO:0045892">
    <property type="term" value="P:negative regulation of DNA-templated transcription"/>
    <property type="evidence" value="ECO:0007669"/>
    <property type="project" value="TreeGrafter"/>
</dbReference>
<dbReference type="PANTHER" id="PTHR30136:SF24">
    <property type="entry name" value="HTH-TYPE TRANSCRIPTIONAL REPRESSOR ALLR"/>
    <property type="match status" value="1"/>
</dbReference>
<dbReference type="STRING" id="145854.GA0074692_2679"/>
<evidence type="ECO:0000256" key="2">
    <source>
        <dbReference type="ARBA" id="ARBA00023015"/>
    </source>
</evidence>
<dbReference type="SMART" id="SM00346">
    <property type="entry name" value="HTH_ICLR"/>
    <property type="match status" value="1"/>
</dbReference>
<name>A0A1C6SI38_9ACTN</name>
<dbReference type="InterPro" id="IPR036388">
    <property type="entry name" value="WH-like_DNA-bd_sf"/>
</dbReference>
<dbReference type="Pfam" id="PF09339">
    <property type="entry name" value="HTH_IclR"/>
    <property type="match status" value="1"/>
</dbReference>
<dbReference type="OrthoDB" id="8479143at2"/>
<feature type="domain" description="IclR-ED" evidence="8">
    <location>
        <begin position="79"/>
        <end position="258"/>
    </location>
</feature>